<dbReference type="InterPro" id="IPR001460">
    <property type="entry name" value="PCN-bd_Tpept"/>
</dbReference>
<dbReference type="AlphaFoldDB" id="A0A372LRP2"/>
<dbReference type="FunFam" id="1.10.3810.10:FF:000001">
    <property type="entry name" value="Penicillin-binding protein 1A"/>
    <property type="match status" value="1"/>
</dbReference>
<evidence type="ECO:0000256" key="16">
    <source>
        <dbReference type="ARBA" id="ARBA00049902"/>
    </source>
</evidence>
<organism evidence="20 21">
    <name type="scientific">Peribacillus saganii</name>
    <dbReference type="NCBI Taxonomy" id="2303992"/>
    <lineage>
        <taxon>Bacteria</taxon>
        <taxon>Bacillati</taxon>
        <taxon>Bacillota</taxon>
        <taxon>Bacilli</taxon>
        <taxon>Bacillales</taxon>
        <taxon>Bacillaceae</taxon>
        <taxon>Peribacillus</taxon>
    </lineage>
</organism>
<keyword evidence="4" id="KW-1003">Cell membrane</keyword>
<dbReference type="FunFam" id="3.40.710.10:FF:000028">
    <property type="entry name" value="Penicillin-binding protein 1A"/>
    <property type="match status" value="1"/>
</dbReference>
<evidence type="ECO:0000256" key="13">
    <source>
        <dbReference type="ARBA" id="ARBA00023268"/>
    </source>
</evidence>
<keyword evidence="5" id="KW-0121">Carboxypeptidase</keyword>
<dbReference type="GO" id="GO:0009252">
    <property type="term" value="P:peptidoglycan biosynthetic process"/>
    <property type="evidence" value="ECO:0007669"/>
    <property type="project" value="UniProtKB-KW"/>
</dbReference>
<dbReference type="GO" id="GO:0008360">
    <property type="term" value="P:regulation of cell shape"/>
    <property type="evidence" value="ECO:0007669"/>
    <property type="project" value="UniProtKB-KW"/>
</dbReference>
<evidence type="ECO:0000256" key="8">
    <source>
        <dbReference type="ARBA" id="ARBA00022679"/>
    </source>
</evidence>
<dbReference type="InterPro" id="IPR050396">
    <property type="entry name" value="Glycosyltr_51/Transpeptidase"/>
</dbReference>
<evidence type="ECO:0000256" key="1">
    <source>
        <dbReference type="ARBA" id="ARBA00004236"/>
    </source>
</evidence>
<dbReference type="RefSeq" id="WP_117325498.1">
    <property type="nucleotide sequence ID" value="NZ_QVTE01000010.1"/>
</dbReference>
<evidence type="ECO:0000313" key="21">
    <source>
        <dbReference type="Proteomes" id="UP000264541"/>
    </source>
</evidence>
<comment type="similarity">
    <text evidence="2">In the C-terminal section; belongs to the transpeptidase family.</text>
</comment>
<dbReference type="GO" id="GO:0008658">
    <property type="term" value="F:penicillin binding"/>
    <property type="evidence" value="ECO:0007669"/>
    <property type="project" value="InterPro"/>
</dbReference>
<dbReference type="GO" id="GO:0030288">
    <property type="term" value="C:outer membrane-bounded periplasmic space"/>
    <property type="evidence" value="ECO:0007669"/>
    <property type="project" value="TreeGrafter"/>
</dbReference>
<dbReference type="InterPro" id="IPR036950">
    <property type="entry name" value="PBP_transglycosylase"/>
</dbReference>
<evidence type="ECO:0000256" key="9">
    <source>
        <dbReference type="ARBA" id="ARBA00022801"/>
    </source>
</evidence>
<dbReference type="InterPro" id="IPR012338">
    <property type="entry name" value="Beta-lactam/transpept-like"/>
</dbReference>
<evidence type="ECO:0000256" key="2">
    <source>
        <dbReference type="ARBA" id="ARBA00007090"/>
    </source>
</evidence>
<comment type="catalytic activity">
    <reaction evidence="15">
        <text>Preferential cleavage: (Ac)2-L-Lys-D-Ala-|-D-Ala. Also transpeptidation of peptidyl-alanyl moieties that are N-acyl substituents of D-alanine.</text>
        <dbReference type="EC" id="3.4.16.4"/>
    </reaction>
</comment>
<evidence type="ECO:0000256" key="5">
    <source>
        <dbReference type="ARBA" id="ARBA00022645"/>
    </source>
</evidence>
<dbReference type="PANTHER" id="PTHR32282">
    <property type="entry name" value="BINDING PROTEIN TRANSPEPTIDASE, PUTATIVE-RELATED"/>
    <property type="match status" value="1"/>
</dbReference>
<evidence type="ECO:0000256" key="15">
    <source>
        <dbReference type="ARBA" id="ARBA00034000"/>
    </source>
</evidence>
<dbReference type="GO" id="GO:0071555">
    <property type="term" value="P:cell wall organization"/>
    <property type="evidence" value="ECO:0007669"/>
    <property type="project" value="UniProtKB-KW"/>
</dbReference>
<dbReference type="EMBL" id="QVTE01000010">
    <property type="protein sequence ID" value="RFU70865.1"/>
    <property type="molecule type" value="Genomic_DNA"/>
</dbReference>
<accession>A0A372LRP2</accession>
<dbReference type="InterPro" id="IPR023346">
    <property type="entry name" value="Lysozyme-like_dom_sf"/>
</dbReference>
<evidence type="ECO:0000256" key="3">
    <source>
        <dbReference type="ARBA" id="ARBA00007739"/>
    </source>
</evidence>
<dbReference type="InterPro" id="IPR001264">
    <property type="entry name" value="Glyco_trans_51"/>
</dbReference>
<keyword evidence="12 17" id="KW-0472">Membrane</keyword>
<evidence type="ECO:0000256" key="14">
    <source>
        <dbReference type="ARBA" id="ARBA00023316"/>
    </source>
</evidence>
<evidence type="ECO:0000256" key="11">
    <source>
        <dbReference type="ARBA" id="ARBA00022984"/>
    </source>
</evidence>
<reference evidence="20 21" key="1">
    <citation type="submission" date="2018-08" db="EMBL/GenBank/DDBJ databases">
        <title>Bacillus chawlae sp. nov., Bacillus glennii sp. nov., and Bacillus saganii sp. nov. Isolated from the Vehicle Assembly Building at Kennedy Space Center where the Viking Spacecraft were Assembled.</title>
        <authorList>
            <person name="Seuylemezian A."/>
            <person name="Vaishampayan P."/>
        </authorList>
    </citation>
    <scope>NUCLEOTIDE SEQUENCE [LARGE SCALE GENOMIC DNA]</scope>
    <source>
        <strain evidence="20 21">V47-23a</strain>
    </source>
</reference>
<dbReference type="OrthoDB" id="9766909at2"/>
<feature type="domain" description="Penicillin-binding protein transpeptidase" evidence="18">
    <location>
        <begin position="328"/>
        <end position="604"/>
    </location>
</feature>
<feature type="domain" description="Glycosyl transferase family 51" evidence="19">
    <location>
        <begin position="62"/>
        <end position="237"/>
    </location>
</feature>
<dbReference type="GO" id="GO:0006508">
    <property type="term" value="P:proteolysis"/>
    <property type="evidence" value="ECO:0007669"/>
    <property type="project" value="UniProtKB-KW"/>
</dbReference>
<dbReference type="Gene3D" id="1.10.3810.10">
    <property type="entry name" value="Biosynthetic peptidoglycan transglycosylase-like"/>
    <property type="match status" value="1"/>
</dbReference>
<keyword evidence="17" id="KW-1133">Transmembrane helix</keyword>
<dbReference type="SUPFAM" id="SSF56601">
    <property type="entry name" value="beta-lactamase/transpeptidase-like"/>
    <property type="match status" value="1"/>
</dbReference>
<comment type="catalytic activity">
    <reaction evidence="16">
        <text>[GlcNAc-(1-&gt;4)-Mur2Ac(oyl-L-Ala-gamma-D-Glu-L-Lys-D-Ala-D-Ala)](n)-di-trans,octa-cis-undecaprenyl diphosphate + beta-D-GlcNAc-(1-&gt;4)-Mur2Ac(oyl-L-Ala-gamma-D-Glu-L-Lys-D-Ala-D-Ala)-di-trans,octa-cis-undecaprenyl diphosphate = [GlcNAc-(1-&gt;4)-Mur2Ac(oyl-L-Ala-gamma-D-Glu-L-Lys-D-Ala-D-Ala)](n+1)-di-trans,octa-cis-undecaprenyl diphosphate + di-trans,octa-cis-undecaprenyl diphosphate + H(+)</text>
        <dbReference type="Rhea" id="RHEA:23708"/>
        <dbReference type="Rhea" id="RHEA-COMP:9602"/>
        <dbReference type="Rhea" id="RHEA-COMP:9603"/>
        <dbReference type="ChEBI" id="CHEBI:15378"/>
        <dbReference type="ChEBI" id="CHEBI:58405"/>
        <dbReference type="ChEBI" id="CHEBI:60033"/>
        <dbReference type="ChEBI" id="CHEBI:78435"/>
        <dbReference type="EC" id="2.4.99.28"/>
    </reaction>
</comment>
<keyword evidence="6" id="KW-0645">Protease</keyword>
<dbReference type="Proteomes" id="UP000264541">
    <property type="component" value="Unassembled WGS sequence"/>
</dbReference>
<keyword evidence="8" id="KW-0808">Transferase</keyword>
<dbReference type="PANTHER" id="PTHR32282:SF11">
    <property type="entry name" value="PENICILLIN-BINDING PROTEIN 1B"/>
    <property type="match status" value="1"/>
</dbReference>
<keyword evidence="17" id="KW-0812">Transmembrane</keyword>
<dbReference type="NCBIfam" id="TIGR02074">
    <property type="entry name" value="PBP_1a_fam"/>
    <property type="match status" value="1"/>
</dbReference>
<evidence type="ECO:0000256" key="17">
    <source>
        <dbReference type="SAM" id="Phobius"/>
    </source>
</evidence>
<name>A0A372LRP2_9BACI</name>
<evidence type="ECO:0000259" key="19">
    <source>
        <dbReference type="Pfam" id="PF00912"/>
    </source>
</evidence>
<keyword evidence="11" id="KW-0573">Peptidoglycan synthesis</keyword>
<dbReference type="SUPFAM" id="SSF53955">
    <property type="entry name" value="Lysozyme-like"/>
    <property type="match status" value="1"/>
</dbReference>
<keyword evidence="9" id="KW-0378">Hydrolase</keyword>
<evidence type="ECO:0000256" key="10">
    <source>
        <dbReference type="ARBA" id="ARBA00022960"/>
    </source>
</evidence>
<keyword evidence="21" id="KW-1185">Reference proteome</keyword>
<dbReference type="Gene3D" id="3.40.710.10">
    <property type="entry name" value="DD-peptidase/beta-lactamase superfamily"/>
    <property type="match status" value="1"/>
</dbReference>
<dbReference type="GO" id="GO:0008955">
    <property type="term" value="F:peptidoglycan glycosyltransferase activity"/>
    <property type="evidence" value="ECO:0007669"/>
    <property type="project" value="UniProtKB-EC"/>
</dbReference>
<evidence type="ECO:0000259" key="18">
    <source>
        <dbReference type="Pfam" id="PF00905"/>
    </source>
</evidence>
<keyword evidence="13" id="KW-0511">Multifunctional enzyme</keyword>
<keyword evidence="14" id="KW-0961">Cell wall biogenesis/degradation</keyword>
<evidence type="ECO:0000256" key="7">
    <source>
        <dbReference type="ARBA" id="ARBA00022676"/>
    </source>
</evidence>
<keyword evidence="7" id="KW-0328">Glycosyltransferase</keyword>
<dbReference type="Pfam" id="PF00905">
    <property type="entry name" value="Transpeptidase"/>
    <property type="match status" value="1"/>
</dbReference>
<protein>
    <submittedName>
        <fullName evidence="20">PBP1A family penicillin-binding protein</fullName>
    </submittedName>
</protein>
<comment type="caution">
    <text evidence="20">The sequence shown here is derived from an EMBL/GenBank/DDBJ whole genome shotgun (WGS) entry which is preliminary data.</text>
</comment>
<dbReference type="Pfam" id="PF00912">
    <property type="entry name" value="Transgly"/>
    <property type="match status" value="1"/>
</dbReference>
<comment type="subcellular location">
    <subcellularLocation>
        <location evidence="1">Cell membrane</location>
    </subcellularLocation>
</comment>
<comment type="similarity">
    <text evidence="3">In the N-terminal section; belongs to the glycosyltransferase 51 family.</text>
</comment>
<sequence>MELITGQNFKRTAKYIRAAVIIAGLMSILLLLAAFSLFTYAKILGAPPLAVPQSTIFFSENGDVIGESDNGQKRYWVKLDDISKELIDATIAVEDQHFYNHYGFDMKRIAGAVIADVRAMAKVQGASTITQQYARNLFLGHDKTWQRKITEAFYTLRLEMNYSKEEILEGYLNTIYYGHRAYGVEAASQYYFGKSAKELTLAQASILAGIPKGPANYSPLEHFDRAKNRQSIVLKSMEKQKFITAAEAEEAKLTKLTLTGKHPSSEEKTAPYFQDAVQKAMKNELGLDERTIQLGGLKVYTTLNKEKQKAAEEAFDSIMSDRSEIQAALIAMNPKNGEVEALVGGRNYKESPFNRAIQAVRQPGSTIKPLLYYSALEKGFTPSTTLRSEKTTFTFDDGASSYTPHNFNHQYAEGNITLAQAIALSDNVYAVKTHMFLGEDALIETAKKFGIASKLSAVPSLALGTSGVRMLEMVNAYGILANGGKEVEPVFIKQVVNHKGDVIYKHEPHKKRLLDADKAYVMTQMLTGIFDKKLNGHASVTGTAILPQLTRPYAGKSGTTPSDSWMIGYTPQLVAGVWAGFDHSQRIEAAEDKTYAKKIWARFMENSLEGEPVKGFKPTEGVRGVKVDPTNGLLATEDCPVARTTYFEKGTEPTEYCTVHIHDGLFQNDSKTPAEKKAWYKKFLEFWDSE</sequence>
<feature type="transmembrane region" description="Helical" evidence="17">
    <location>
        <begin position="20"/>
        <end position="41"/>
    </location>
</feature>
<evidence type="ECO:0000256" key="12">
    <source>
        <dbReference type="ARBA" id="ARBA00023136"/>
    </source>
</evidence>
<dbReference type="GO" id="GO:0009002">
    <property type="term" value="F:serine-type D-Ala-D-Ala carboxypeptidase activity"/>
    <property type="evidence" value="ECO:0007669"/>
    <property type="project" value="UniProtKB-EC"/>
</dbReference>
<keyword evidence="10" id="KW-0133">Cell shape</keyword>
<evidence type="ECO:0000313" key="20">
    <source>
        <dbReference type="EMBL" id="RFU70865.1"/>
    </source>
</evidence>
<gene>
    <name evidence="20" type="ORF">D0469_04735</name>
</gene>
<proteinExistence type="inferred from homology"/>
<evidence type="ECO:0000256" key="4">
    <source>
        <dbReference type="ARBA" id="ARBA00022475"/>
    </source>
</evidence>
<dbReference type="GO" id="GO:0005886">
    <property type="term" value="C:plasma membrane"/>
    <property type="evidence" value="ECO:0007669"/>
    <property type="project" value="UniProtKB-SubCell"/>
</dbReference>
<evidence type="ECO:0000256" key="6">
    <source>
        <dbReference type="ARBA" id="ARBA00022670"/>
    </source>
</evidence>